<proteinExistence type="inferred from homology"/>
<evidence type="ECO:0000256" key="9">
    <source>
        <dbReference type="ARBA" id="ARBA00023136"/>
    </source>
</evidence>
<dbReference type="GO" id="GO:0031992">
    <property type="term" value="F:energy transducer activity"/>
    <property type="evidence" value="ECO:0007669"/>
    <property type="project" value="TreeGrafter"/>
</dbReference>
<dbReference type="InterPro" id="IPR006260">
    <property type="entry name" value="TonB/TolA_C"/>
</dbReference>
<evidence type="ECO:0000313" key="13">
    <source>
        <dbReference type="Proteomes" id="UP000521199"/>
    </source>
</evidence>
<evidence type="ECO:0000256" key="4">
    <source>
        <dbReference type="ARBA" id="ARBA00022475"/>
    </source>
</evidence>
<dbReference type="InterPro" id="IPR037682">
    <property type="entry name" value="TonB_C"/>
</dbReference>
<evidence type="ECO:0000256" key="10">
    <source>
        <dbReference type="SAM" id="Phobius"/>
    </source>
</evidence>
<evidence type="ECO:0000256" key="3">
    <source>
        <dbReference type="ARBA" id="ARBA00022448"/>
    </source>
</evidence>
<dbReference type="PROSITE" id="PS52015">
    <property type="entry name" value="TONB_CTD"/>
    <property type="match status" value="1"/>
</dbReference>
<dbReference type="PANTHER" id="PTHR33446">
    <property type="entry name" value="PROTEIN TONB-RELATED"/>
    <property type="match status" value="1"/>
</dbReference>
<keyword evidence="9 10" id="KW-0472">Membrane</keyword>
<evidence type="ECO:0000259" key="11">
    <source>
        <dbReference type="PROSITE" id="PS52015"/>
    </source>
</evidence>
<dbReference type="RefSeq" id="WP_183962208.1">
    <property type="nucleotide sequence ID" value="NZ_JACHHP010000007.1"/>
</dbReference>
<dbReference type="Proteomes" id="UP000521199">
    <property type="component" value="Unassembled WGS sequence"/>
</dbReference>
<dbReference type="InterPro" id="IPR051045">
    <property type="entry name" value="TonB-dependent_transducer"/>
</dbReference>
<evidence type="ECO:0000256" key="5">
    <source>
        <dbReference type="ARBA" id="ARBA00022519"/>
    </source>
</evidence>
<dbReference type="PANTHER" id="PTHR33446:SF2">
    <property type="entry name" value="PROTEIN TONB"/>
    <property type="match status" value="1"/>
</dbReference>
<reference evidence="12 13" key="1">
    <citation type="submission" date="2020-08" db="EMBL/GenBank/DDBJ databases">
        <title>Genomic Encyclopedia of Type Strains, Phase IV (KMG-IV): sequencing the most valuable type-strain genomes for metagenomic binning, comparative biology and taxonomic classification.</title>
        <authorList>
            <person name="Goeker M."/>
        </authorList>
    </citation>
    <scope>NUCLEOTIDE SEQUENCE [LARGE SCALE GENOMIC DNA]</scope>
    <source>
        <strain evidence="12 13">DSM 24163</strain>
    </source>
</reference>
<accession>A0A7W8G283</accession>
<keyword evidence="5" id="KW-0997">Cell inner membrane</keyword>
<keyword evidence="13" id="KW-1185">Reference proteome</keyword>
<keyword evidence="3" id="KW-0813">Transport</keyword>
<evidence type="ECO:0000256" key="1">
    <source>
        <dbReference type="ARBA" id="ARBA00004383"/>
    </source>
</evidence>
<gene>
    <name evidence="12" type="ORF">HNQ52_003250</name>
</gene>
<keyword evidence="7" id="KW-0653">Protein transport</keyword>
<keyword evidence="4" id="KW-1003">Cell membrane</keyword>
<feature type="domain" description="TonB C-terminal" evidence="11">
    <location>
        <begin position="130"/>
        <end position="221"/>
    </location>
</feature>
<dbReference type="SUPFAM" id="SSF74653">
    <property type="entry name" value="TolA/TonB C-terminal domain"/>
    <property type="match status" value="1"/>
</dbReference>
<evidence type="ECO:0000256" key="2">
    <source>
        <dbReference type="ARBA" id="ARBA00006555"/>
    </source>
</evidence>
<sequence length="221" mass="23274">MHRLTDRFAPSPVPSPSALRIGALSGAIALNLLAVFGLTLMQATLSAPVRRPPPSDPLVIDIVARPKPPLPLPPMPASPPRPVPRDVAPVPVPAPVVPVDAAWATDALPAAAQAAPADATPVAAPLSPPGAHDALTYLDAPPPTYPPLARRRGWQGEVILRVHVGLDGRPLAVEVERGSGHALLDRRAREHVLASWRFAPAQADGRAVEAWGRVPIRFALR</sequence>
<name>A0A7W8G283_9GAMM</name>
<organism evidence="12 13">
    <name type="scientific">Chiayiivirga flava</name>
    <dbReference type="NCBI Taxonomy" id="659595"/>
    <lineage>
        <taxon>Bacteria</taxon>
        <taxon>Pseudomonadati</taxon>
        <taxon>Pseudomonadota</taxon>
        <taxon>Gammaproteobacteria</taxon>
        <taxon>Lysobacterales</taxon>
        <taxon>Lysobacteraceae</taxon>
        <taxon>Chiayiivirga</taxon>
    </lineage>
</organism>
<feature type="transmembrane region" description="Helical" evidence="10">
    <location>
        <begin position="20"/>
        <end position="41"/>
    </location>
</feature>
<evidence type="ECO:0000256" key="7">
    <source>
        <dbReference type="ARBA" id="ARBA00022927"/>
    </source>
</evidence>
<protein>
    <submittedName>
        <fullName evidence="12">Protein TonB</fullName>
    </submittedName>
</protein>
<dbReference type="GO" id="GO:0015031">
    <property type="term" value="P:protein transport"/>
    <property type="evidence" value="ECO:0007669"/>
    <property type="project" value="UniProtKB-KW"/>
</dbReference>
<dbReference type="GO" id="GO:0098797">
    <property type="term" value="C:plasma membrane protein complex"/>
    <property type="evidence" value="ECO:0007669"/>
    <property type="project" value="TreeGrafter"/>
</dbReference>
<dbReference type="Pfam" id="PF03544">
    <property type="entry name" value="TonB_C"/>
    <property type="match status" value="1"/>
</dbReference>
<dbReference type="GO" id="GO:0055085">
    <property type="term" value="P:transmembrane transport"/>
    <property type="evidence" value="ECO:0007669"/>
    <property type="project" value="InterPro"/>
</dbReference>
<dbReference type="Gene3D" id="3.30.1150.10">
    <property type="match status" value="1"/>
</dbReference>
<dbReference type="PRINTS" id="PR01217">
    <property type="entry name" value="PRICHEXTENSN"/>
</dbReference>
<evidence type="ECO:0000256" key="6">
    <source>
        <dbReference type="ARBA" id="ARBA00022692"/>
    </source>
</evidence>
<dbReference type="EMBL" id="JACHHP010000007">
    <property type="protein sequence ID" value="MBB5209678.1"/>
    <property type="molecule type" value="Genomic_DNA"/>
</dbReference>
<dbReference type="NCBIfam" id="TIGR01352">
    <property type="entry name" value="tonB_Cterm"/>
    <property type="match status" value="1"/>
</dbReference>
<comment type="similarity">
    <text evidence="2">Belongs to the TonB family.</text>
</comment>
<keyword evidence="6 10" id="KW-0812">Transmembrane</keyword>
<comment type="subcellular location">
    <subcellularLocation>
        <location evidence="1">Cell inner membrane</location>
        <topology evidence="1">Single-pass membrane protein</topology>
        <orientation evidence="1">Periplasmic side</orientation>
    </subcellularLocation>
</comment>
<keyword evidence="8 10" id="KW-1133">Transmembrane helix</keyword>
<evidence type="ECO:0000313" key="12">
    <source>
        <dbReference type="EMBL" id="MBB5209678.1"/>
    </source>
</evidence>
<evidence type="ECO:0000256" key="8">
    <source>
        <dbReference type="ARBA" id="ARBA00022989"/>
    </source>
</evidence>
<dbReference type="AlphaFoldDB" id="A0A7W8G283"/>
<comment type="caution">
    <text evidence="12">The sequence shown here is derived from an EMBL/GenBank/DDBJ whole genome shotgun (WGS) entry which is preliminary data.</text>
</comment>